<feature type="transmembrane region" description="Helical" evidence="1">
    <location>
        <begin position="356"/>
        <end position="382"/>
    </location>
</feature>
<keyword evidence="3" id="KW-1185">Reference proteome</keyword>
<sequence length="463" mass="49077">MTSADQRESGVRATRRPRVARSDLAAAAAAAALVVAAFVVPHLGFGTVKPLIRSNAQKIHDFAQAAPIFGWWEPHIGWGTPFALLVGVAAVAWGPSLTLRLPWHWLPLVTWASATAWAFSLAMVDGWQRGFTDRLVARDEYLSEVPGVTDIPAMLRGFAGRILDYQPDSWNTHVSGHPPGALLTFVLLDRIGLGGGAWAAAACVLVGSSGAAAVVVTIRALGDESRARMAAPFVAIAPAAIWIAVSGDGLFAGVTAWGVALLALAATGSVRWPIAASVMAGVLLGFGAYLSYGLALMAIPAVAVLVVANRYRPLVGALVGALAVAAAFTFMGFWWFEGYTLVQERYWQGIAADRPFAYWAWANLASLLCATGLAVAAALPRVFAWQELRTRQPVNVLVAAAVLAVLIADLSALSKAETERIWLPFALWLLAAPALLPPASHRYWLAAQVAGALAVNHLLFTNW</sequence>
<organism evidence="2 3">
    <name type="scientific">Prescottella agglutinans</name>
    <dbReference type="NCBI Taxonomy" id="1644129"/>
    <lineage>
        <taxon>Bacteria</taxon>
        <taxon>Bacillati</taxon>
        <taxon>Actinomycetota</taxon>
        <taxon>Actinomycetes</taxon>
        <taxon>Mycobacteriales</taxon>
        <taxon>Nocardiaceae</taxon>
        <taxon>Prescottella</taxon>
    </lineage>
</organism>
<feature type="transmembrane region" description="Helical" evidence="1">
    <location>
        <begin position="233"/>
        <end position="266"/>
    </location>
</feature>
<feature type="transmembrane region" description="Helical" evidence="1">
    <location>
        <begin position="24"/>
        <end position="45"/>
    </location>
</feature>
<feature type="transmembrane region" description="Helical" evidence="1">
    <location>
        <begin position="76"/>
        <end position="93"/>
    </location>
</feature>
<comment type="caution">
    <text evidence="2">The sequence shown here is derived from an EMBL/GenBank/DDBJ whole genome shotgun (WGS) entry which is preliminary data.</text>
</comment>
<feature type="transmembrane region" description="Helical" evidence="1">
    <location>
        <begin position="443"/>
        <end position="460"/>
    </location>
</feature>
<feature type="transmembrane region" description="Helical" evidence="1">
    <location>
        <begin position="105"/>
        <end position="124"/>
    </location>
</feature>
<name>A0ABT6M9V1_9NOCA</name>
<feature type="transmembrane region" description="Helical" evidence="1">
    <location>
        <begin position="197"/>
        <end position="221"/>
    </location>
</feature>
<keyword evidence="1" id="KW-0812">Transmembrane</keyword>
<keyword evidence="1" id="KW-1133">Transmembrane helix</keyword>
<dbReference type="RefSeq" id="WP_280760424.1">
    <property type="nucleotide sequence ID" value="NZ_JARXVC010000005.1"/>
</dbReference>
<feature type="transmembrane region" description="Helical" evidence="1">
    <location>
        <begin position="314"/>
        <end position="336"/>
    </location>
</feature>
<evidence type="ECO:0000256" key="1">
    <source>
        <dbReference type="SAM" id="Phobius"/>
    </source>
</evidence>
<gene>
    <name evidence="2" type="ORF">M2280_002307</name>
</gene>
<keyword evidence="1" id="KW-0472">Membrane</keyword>
<dbReference type="Proteomes" id="UP001160334">
    <property type="component" value="Unassembled WGS sequence"/>
</dbReference>
<proteinExistence type="predicted"/>
<evidence type="ECO:0008006" key="4">
    <source>
        <dbReference type="Google" id="ProtNLM"/>
    </source>
</evidence>
<evidence type="ECO:0000313" key="2">
    <source>
        <dbReference type="EMBL" id="MDH6281087.1"/>
    </source>
</evidence>
<protein>
    <recommendedName>
        <fullName evidence="4">Integral membrane protein</fullName>
    </recommendedName>
</protein>
<feature type="transmembrane region" description="Helical" evidence="1">
    <location>
        <begin position="394"/>
        <end position="414"/>
    </location>
</feature>
<dbReference type="EMBL" id="JARXVC010000005">
    <property type="protein sequence ID" value="MDH6281087.1"/>
    <property type="molecule type" value="Genomic_DNA"/>
</dbReference>
<accession>A0ABT6M9V1</accession>
<feature type="transmembrane region" description="Helical" evidence="1">
    <location>
        <begin position="286"/>
        <end position="307"/>
    </location>
</feature>
<feature type="transmembrane region" description="Helical" evidence="1">
    <location>
        <begin position="420"/>
        <end position="436"/>
    </location>
</feature>
<reference evidence="2 3" key="1">
    <citation type="submission" date="2023-04" db="EMBL/GenBank/DDBJ databases">
        <title>Forest soil microbial communities from Buena Vista Peninsula, Colon Province, Panama.</title>
        <authorList>
            <person name="Bouskill N."/>
        </authorList>
    </citation>
    <scope>NUCLEOTIDE SEQUENCE [LARGE SCALE GENOMIC DNA]</scope>
    <source>
        <strain evidence="2 3">CFH S0262</strain>
    </source>
</reference>
<evidence type="ECO:0000313" key="3">
    <source>
        <dbReference type="Proteomes" id="UP001160334"/>
    </source>
</evidence>